<dbReference type="RefSeq" id="WP_238242624.1">
    <property type="nucleotide sequence ID" value="NZ_BPQP01000008.1"/>
</dbReference>
<feature type="chain" id="PRO_5047204618" evidence="1">
    <location>
        <begin position="26"/>
        <end position="150"/>
    </location>
</feature>
<sequence length="150" mass="16052">MGWKRRHLATTVLLMAGAWSFEVSAGCTRQIINRSGYVLAVSQNGGPAFTVRPHTARAVRLSDPGSLDLTAHCPGSRLSGLAPAASVAEASFSYNAVLDRCYFDIGPDFFAGELGRGFLPRADTQPFTLNNPRQGDIVLRPFAAACPSVR</sequence>
<evidence type="ECO:0000313" key="3">
    <source>
        <dbReference type="Proteomes" id="UP001055125"/>
    </source>
</evidence>
<organism evidence="2 3">
    <name type="scientific">Methylobacterium iners</name>
    <dbReference type="NCBI Taxonomy" id="418707"/>
    <lineage>
        <taxon>Bacteria</taxon>
        <taxon>Pseudomonadati</taxon>
        <taxon>Pseudomonadota</taxon>
        <taxon>Alphaproteobacteria</taxon>
        <taxon>Hyphomicrobiales</taxon>
        <taxon>Methylobacteriaceae</taxon>
        <taxon>Methylobacterium</taxon>
    </lineage>
</organism>
<evidence type="ECO:0000256" key="1">
    <source>
        <dbReference type="SAM" id="SignalP"/>
    </source>
</evidence>
<reference evidence="2" key="2">
    <citation type="submission" date="2021-08" db="EMBL/GenBank/DDBJ databases">
        <authorList>
            <person name="Tani A."/>
            <person name="Ola A."/>
            <person name="Ogura Y."/>
            <person name="Katsura K."/>
            <person name="Hayashi T."/>
        </authorList>
    </citation>
    <scope>NUCLEOTIDE SEQUENCE</scope>
    <source>
        <strain evidence="2">DSM 19015</strain>
    </source>
</reference>
<evidence type="ECO:0000313" key="2">
    <source>
        <dbReference type="EMBL" id="GJD93419.1"/>
    </source>
</evidence>
<keyword evidence="3" id="KW-1185">Reference proteome</keyword>
<reference evidence="2" key="1">
    <citation type="journal article" date="2021" name="Front. Microbiol.">
        <title>Comprehensive Comparative Genomics and Phenotyping of Methylobacterium Species.</title>
        <authorList>
            <person name="Alessa O."/>
            <person name="Ogura Y."/>
            <person name="Fujitani Y."/>
            <person name="Takami H."/>
            <person name="Hayashi T."/>
            <person name="Sahin N."/>
            <person name="Tani A."/>
        </authorList>
    </citation>
    <scope>NUCLEOTIDE SEQUENCE</scope>
    <source>
        <strain evidence="2">DSM 19015</strain>
    </source>
</reference>
<keyword evidence="1" id="KW-0732">Signal</keyword>
<accession>A0ABQ4RUP3</accession>
<name>A0ABQ4RUP3_9HYPH</name>
<feature type="signal peptide" evidence="1">
    <location>
        <begin position="1"/>
        <end position="25"/>
    </location>
</feature>
<proteinExistence type="predicted"/>
<comment type="caution">
    <text evidence="2">The sequence shown here is derived from an EMBL/GenBank/DDBJ whole genome shotgun (WGS) entry which is preliminary data.</text>
</comment>
<protein>
    <submittedName>
        <fullName evidence="2">Uncharacterized protein</fullName>
    </submittedName>
</protein>
<dbReference type="Proteomes" id="UP001055125">
    <property type="component" value="Unassembled WGS sequence"/>
</dbReference>
<dbReference type="EMBL" id="BPQP01000008">
    <property type="protein sequence ID" value="GJD93419.1"/>
    <property type="molecule type" value="Genomic_DNA"/>
</dbReference>
<gene>
    <name evidence="2" type="ORF">OCOJLMKI_0613</name>
</gene>